<dbReference type="PROSITE" id="PS50836">
    <property type="entry name" value="DOMON"/>
    <property type="match status" value="1"/>
</dbReference>
<protein>
    <recommendedName>
        <fullName evidence="8">DOMON domain-containing protein</fullName>
    </recommendedName>
</protein>
<accession>A0ABD2ZGB5</accession>
<comment type="subcellular location">
    <subcellularLocation>
        <location evidence="1">Membrane</location>
    </subcellularLocation>
</comment>
<keyword evidence="5" id="KW-0472">Membrane</keyword>
<feature type="region of interest" description="Disordered" evidence="6">
    <location>
        <begin position="192"/>
        <end position="219"/>
    </location>
</feature>
<comment type="caution">
    <text evidence="9">The sequence shown here is derived from an EMBL/GenBank/DDBJ whole genome shotgun (WGS) entry which is preliminary data.</text>
</comment>
<evidence type="ECO:0000256" key="7">
    <source>
        <dbReference type="SAM" id="SignalP"/>
    </source>
</evidence>
<feature type="domain" description="DOMON" evidence="8">
    <location>
        <begin position="49"/>
        <end position="162"/>
    </location>
</feature>
<dbReference type="InterPro" id="IPR005018">
    <property type="entry name" value="DOMON_domain"/>
</dbReference>
<dbReference type="PANTHER" id="PTHR23130:SF195">
    <property type="entry name" value="CYTOCHROME B561 AND DOMON DOMAIN-CONTAINING PROTEIN"/>
    <property type="match status" value="1"/>
</dbReference>
<evidence type="ECO:0000259" key="8">
    <source>
        <dbReference type="PROSITE" id="PS50836"/>
    </source>
</evidence>
<dbReference type="AlphaFoldDB" id="A0ABD2ZGB5"/>
<dbReference type="GO" id="GO:0016020">
    <property type="term" value="C:membrane"/>
    <property type="evidence" value="ECO:0007669"/>
    <property type="project" value="UniProtKB-SubCell"/>
</dbReference>
<gene>
    <name evidence="9" type="ORF">ACH5RR_020460</name>
</gene>
<feature type="signal peptide" evidence="7">
    <location>
        <begin position="1"/>
        <end position="26"/>
    </location>
</feature>
<reference evidence="9 10" key="1">
    <citation type="submission" date="2024-11" db="EMBL/GenBank/DDBJ databases">
        <title>A near-complete genome assembly of Cinchona calisaya.</title>
        <authorList>
            <person name="Lian D.C."/>
            <person name="Zhao X.W."/>
            <person name="Wei L."/>
        </authorList>
    </citation>
    <scope>NUCLEOTIDE SEQUENCE [LARGE SCALE GENOMIC DNA]</scope>
    <source>
        <tissue evidence="9">Nenye</tissue>
    </source>
</reference>
<dbReference type="EMBL" id="JBJUIK010000009">
    <property type="protein sequence ID" value="KAL3517871.1"/>
    <property type="molecule type" value="Genomic_DNA"/>
</dbReference>
<evidence type="ECO:0000313" key="10">
    <source>
        <dbReference type="Proteomes" id="UP001630127"/>
    </source>
</evidence>
<dbReference type="Pfam" id="PF04526">
    <property type="entry name" value="DUF568"/>
    <property type="match status" value="1"/>
</dbReference>
<keyword evidence="10" id="KW-1185">Reference proteome</keyword>
<dbReference type="CDD" id="cd09629">
    <property type="entry name" value="DOMON_CIL1_like"/>
    <property type="match status" value="1"/>
</dbReference>
<evidence type="ECO:0000256" key="3">
    <source>
        <dbReference type="ARBA" id="ARBA00022729"/>
    </source>
</evidence>
<evidence type="ECO:0000256" key="2">
    <source>
        <dbReference type="ARBA" id="ARBA00022448"/>
    </source>
</evidence>
<keyword evidence="3 7" id="KW-0732">Signal</keyword>
<dbReference type="PANTHER" id="PTHR23130">
    <property type="entry name" value="CYTOCHROME B561 AND DOMON DOMAIN-CONTAINING PROTEIN"/>
    <property type="match status" value="1"/>
</dbReference>
<keyword evidence="2" id="KW-0813">Transport</keyword>
<sequence>MASFLFQHSPISLLLLIPLLISPACSLKCTSQNFTGNTHYTNCTDLPSLNAYLHYTYDPINSTLSIAFIVSPAKSEGWIAWAINPTSTGMAGAQTLLAYKASNGSIVVKTYNISSYSSIVESKLSFDVLDKKAEFSNGVMRIFARLALPETMTTVNQVWQVGSSVKDGVPAKHEFKPENLNAKGTLELVQEDGKTAPAASPSGAENGTGNGGQNGKDTSGCERTLNDNGFFGFLLCFGILVVFLF</sequence>
<organism evidence="9 10">
    <name type="scientific">Cinchona calisaya</name>
    <dbReference type="NCBI Taxonomy" id="153742"/>
    <lineage>
        <taxon>Eukaryota</taxon>
        <taxon>Viridiplantae</taxon>
        <taxon>Streptophyta</taxon>
        <taxon>Embryophyta</taxon>
        <taxon>Tracheophyta</taxon>
        <taxon>Spermatophyta</taxon>
        <taxon>Magnoliopsida</taxon>
        <taxon>eudicotyledons</taxon>
        <taxon>Gunneridae</taxon>
        <taxon>Pentapetalae</taxon>
        <taxon>asterids</taxon>
        <taxon>lamiids</taxon>
        <taxon>Gentianales</taxon>
        <taxon>Rubiaceae</taxon>
        <taxon>Cinchonoideae</taxon>
        <taxon>Cinchoneae</taxon>
        <taxon>Cinchona</taxon>
    </lineage>
</organism>
<proteinExistence type="predicted"/>
<dbReference type="Proteomes" id="UP001630127">
    <property type="component" value="Unassembled WGS sequence"/>
</dbReference>
<evidence type="ECO:0000256" key="6">
    <source>
        <dbReference type="SAM" id="MobiDB-lite"/>
    </source>
</evidence>
<name>A0ABD2ZGB5_9GENT</name>
<evidence type="ECO:0000313" key="9">
    <source>
        <dbReference type="EMBL" id="KAL3517871.1"/>
    </source>
</evidence>
<keyword evidence="4" id="KW-0249">Electron transport</keyword>
<dbReference type="InterPro" id="IPR045265">
    <property type="entry name" value="AIR12_DOMON"/>
</dbReference>
<feature type="chain" id="PRO_5044848567" description="DOMON domain-containing protein" evidence="7">
    <location>
        <begin position="27"/>
        <end position="245"/>
    </location>
</feature>
<evidence type="ECO:0000256" key="5">
    <source>
        <dbReference type="ARBA" id="ARBA00023136"/>
    </source>
</evidence>
<evidence type="ECO:0000256" key="1">
    <source>
        <dbReference type="ARBA" id="ARBA00004370"/>
    </source>
</evidence>
<evidence type="ECO:0000256" key="4">
    <source>
        <dbReference type="ARBA" id="ARBA00022982"/>
    </source>
</evidence>